<dbReference type="SUPFAM" id="SSF47769">
    <property type="entry name" value="SAM/Pointed domain"/>
    <property type="match status" value="1"/>
</dbReference>
<keyword evidence="5" id="KW-0539">Nucleus</keyword>
<evidence type="ECO:0000259" key="6">
    <source>
        <dbReference type="PROSITE" id="PS50061"/>
    </source>
</evidence>
<accession>A0A6A1PZB6</accession>
<dbReference type="SUPFAM" id="SSF46785">
    <property type="entry name" value="Winged helix' DNA-binding domain"/>
    <property type="match status" value="1"/>
</dbReference>
<keyword evidence="3 5" id="KW-0238">DNA-binding</keyword>
<gene>
    <name evidence="7" type="ORF">E2I00_018556</name>
</gene>
<dbReference type="PROSITE" id="PS00345">
    <property type="entry name" value="ETS_DOMAIN_1"/>
    <property type="match status" value="1"/>
</dbReference>
<dbReference type="GO" id="GO:0000981">
    <property type="term" value="F:DNA-binding transcription factor activity, RNA polymerase II-specific"/>
    <property type="evidence" value="ECO:0007669"/>
    <property type="project" value="TreeGrafter"/>
</dbReference>
<dbReference type="EMBL" id="SGJD01001249">
    <property type="protein sequence ID" value="KAB0401208.1"/>
    <property type="molecule type" value="Genomic_DNA"/>
</dbReference>
<dbReference type="PRINTS" id="PR00454">
    <property type="entry name" value="ETSDOMAIN"/>
</dbReference>
<dbReference type="Pfam" id="PF02198">
    <property type="entry name" value="SAM_PNT"/>
    <property type="match status" value="1"/>
</dbReference>
<evidence type="ECO:0000256" key="3">
    <source>
        <dbReference type="ARBA" id="ARBA00023125"/>
    </source>
</evidence>
<dbReference type="GO" id="GO:0005634">
    <property type="term" value="C:nucleus"/>
    <property type="evidence" value="ECO:0007669"/>
    <property type="project" value="UniProtKB-SubCell"/>
</dbReference>
<evidence type="ECO:0000256" key="5">
    <source>
        <dbReference type="RuleBase" id="RU004019"/>
    </source>
</evidence>
<name>A0A6A1PZB6_BALPH</name>
<protein>
    <recommendedName>
        <fullName evidence="6">ETS domain-containing protein</fullName>
    </recommendedName>
</protein>
<comment type="similarity">
    <text evidence="1 5">Belongs to the ETS family.</text>
</comment>
<dbReference type="PROSITE" id="PS00346">
    <property type="entry name" value="ETS_DOMAIN_2"/>
    <property type="match status" value="1"/>
</dbReference>
<dbReference type="SMART" id="SM00251">
    <property type="entry name" value="SAM_PNT"/>
    <property type="match status" value="1"/>
</dbReference>
<dbReference type="Proteomes" id="UP000437017">
    <property type="component" value="Unassembled WGS sequence"/>
</dbReference>
<comment type="caution">
    <text evidence="7">The sequence shown here is derived from an EMBL/GenBank/DDBJ whole genome shotgun (WGS) entry which is preliminary data.</text>
</comment>
<dbReference type="InterPro" id="IPR003118">
    <property type="entry name" value="Pointed_dom"/>
</dbReference>
<organism evidence="7 8">
    <name type="scientific">Balaenoptera physalus</name>
    <name type="common">Fin whale</name>
    <name type="synonym">Balaena physalus</name>
    <dbReference type="NCBI Taxonomy" id="9770"/>
    <lineage>
        <taxon>Eukaryota</taxon>
        <taxon>Metazoa</taxon>
        <taxon>Chordata</taxon>
        <taxon>Craniata</taxon>
        <taxon>Vertebrata</taxon>
        <taxon>Euteleostomi</taxon>
        <taxon>Mammalia</taxon>
        <taxon>Eutheria</taxon>
        <taxon>Laurasiatheria</taxon>
        <taxon>Artiodactyla</taxon>
        <taxon>Whippomorpha</taxon>
        <taxon>Cetacea</taxon>
        <taxon>Mysticeti</taxon>
        <taxon>Balaenopteridae</taxon>
        <taxon>Balaenoptera</taxon>
    </lineage>
</organism>
<reference evidence="7 8" key="1">
    <citation type="journal article" date="2019" name="PLoS ONE">
        <title>Genomic analyses reveal an absence of contemporary introgressive admixture between fin whales and blue whales, despite known hybrids.</title>
        <authorList>
            <person name="Westbury M.V."/>
            <person name="Petersen B."/>
            <person name="Lorenzen E.D."/>
        </authorList>
    </citation>
    <scope>NUCLEOTIDE SEQUENCE [LARGE SCALE GENOMIC DNA]</scope>
    <source>
        <strain evidence="7">FinWhale-01</strain>
    </source>
</reference>
<sequence length="329" mass="36929">MNDFGIKNMDQVAPVSSSYRGTLKRQPAFDTFDGSLLAVFPSLNEEQTLQEVPTGLDSISHDSTNCELPLLTPCSKAVMSQALKATFSGFKKEQRRLGIPKNPWLWTEQQVLCNLGKERFLELAPDFVGDILWEHLEQMIKGTGFGAEQALYGMQTQNYPKGGLLDGLCPASSAPSTLGPEQDFQMFPKARLSTVSVNYCSISQDFPAGTLNLLSSSSGSGPIQLWQFLLELLSDKSCQPFISWTGDGWEFKLADPDEVARRWGKRKNKPKMNYEKLSRGLRYYYDKNIIHKTSGKRYVYRFVCDLQNLLGFTPEELHAILGVQPDTED</sequence>
<comment type="subcellular location">
    <subcellularLocation>
        <location evidence="5">Nucleus</location>
    </subcellularLocation>
</comment>
<dbReference type="InterPro" id="IPR036390">
    <property type="entry name" value="WH_DNA-bd_sf"/>
</dbReference>
<dbReference type="Pfam" id="PF00178">
    <property type="entry name" value="Ets"/>
    <property type="match status" value="1"/>
</dbReference>
<dbReference type="AlphaFoldDB" id="A0A6A1PZB6"/>
<dbReference type="InterPro" id="IPR036388">
    <property type="entry name" value="WH-like_DNA-bd_sf"/>
</dbReference>
<dbReference type="InterPro" id="IPR046328">
    <property type="entry name" value="ETS_fam"/>
</dbReference>
<dbReference type="PANTHER" id="PTHR11849">
    <property type="entry name" value="ETS"/>
    <property type="match status" value="1"/>
</dbReference>
<evidence type="ECO:0000256" key="1">
    <source>
        <dbReference type="ARBA" id="ARBA00005562"/>
    </source>
</evidence>
<evidence type="ECO:0000313" key="8">
    <source>
        <dbReference type="Proteomes" id="UP000437017"/>
    </source>
</evidence>
<keyword evidence="2" id="KW-0805">Transcription regulation</keyword>
<dbReference type="PANTHER" id="PTHR11849:SF188">
    <property type="entry name" value="PROTEIN C-ETS-2"/>
    <property type="match status" value="1"/>
</dbReference>
<dbReference type="PROSITE" id="PS50061">
    <property type="entry name" value="ETS_DOMAIN_3"/>
    <property type="match status" value="1"/>
</dbReference>
<keyword evidence="4" id="KW-0804">Transcription</keyword>
<dbReference type="SMART" id="SM00413">
    <property type="entry name" value="ETS"/>
    <property type="match status" value="1"/>
</dbReference>
<dbReference type="InterPro" id="IPR013761">
    <property type="entry name" value="SAM/pointed_sf"/>
</dbReference>
<dbReference type="GO" id="GO:0030154">
    <property type="term" value="P:cell differentiation"/>
    <property type="evidence" value="ECO:0007669"/>
    <property type="project" value="TreeGrafter"/>
</dbReference>
<dbReference type="Gene3D" id="1.10.10.10">
    <property type="entry name" value="Winged helix-like DNA-binding domain superfamily/Winged helix DNA-binding domain"/>
    <property type="match status" value="1"/>
</dbReference>
<feature type="domain" description="ETS" evidence="6">
    <location>
        <begin position="223"/>
        <end position="303"/>
    </location>
</feature>
<dbReference type="OrthoDB" id="10067219at2759"/>
<proteinExistence type="inferred from homology"/>
<dbReference type="FunFam" id="1.10.10.10:FF:000097">
    <property type="entry name" value="Protein c-ets-1 isoform 1"/>
    <property type="match status" value="1"/>
</dbReference>
<dbReference type="InterPro" id="IPR000418">
    <property type="entry name" value="Ets_dom"/>
</dbReference>
<evidence type="ECO:0000256" key="4">
    <source>
        <dbReference type="ARBA" id="ARBA00023163"/>
    </source>
</evidence>
<evidence type="ECO:0000313" key="7">
    <source>
        <dbReference type="EMBL" id="KAB0401208.1"/>
    </source>
</evidence>
<evidence type="ECO:0000256" key="2">
    <source>
        <dbReference type="ARBA" id="ARBA00023015"/>
    </source>
</evidence>
<dbReference type="GO" id="GO:0043565">
    <property type="term" value="F:sequence-specific DNA binding"/>
    <property type="evidence" value="ECO:0007669"/>
    <property type="project" value="InterPro"/>
</dbReference>
<keyword evidence="8" id="KW-1185">Reference proteome</keyword>
<dbReference type="Gene3D" id="1.10.150.50">
    <property type="entry name" value="Transcription Factor, Ets-1"/>
    <property type="match status" value="2"/>
</dbReference>